<comment type="caution">
    <text evidence="1">The sequence shown here is derived from an EMBL/GenBank/DDBJ whole genome shotgun (WGS) entry which is preliminary data.</text>
</comment>
<evidence type="ECO:0000313" key="1">
    <source>
        <dbReference type="EMBL" id="KAH8015048.1"/>
    </source>
</evidence>
<accession>A0ACB8G5N2</accession>
<evidence type="ECO:0000313" key="2">
    <source>
        <dbReference type="Proteomes" id="UP000827872"/>
    </source>
</evidence>
<dbReference type="EMBL" id="CM037615">
    <property type="protein sequence ID" value="KAH8015048.1"/>
    <property type="molecule type" value="Genomic_DNA"/>
</dbReference>
<sequence length="69" mass="7854">MELLLGKISFCLSERDNRATWTNELPQAGPDKSTNLTVNLSQDIAHLKKLLASVNQMLMKGREHYQLLE</sequence>
<proteinExistence type="predicted"/>
<reference evidence="1" key="1">
    <citation type="submission" date="2021-08" db="EMBL/GenBank/DDBJ databases">
        <title>The first chromosome-level gecko genome reveals the dynamic sex chromosomes of Neotropical dwarf geckos (Sphaerodactylidae: Sphaerodactylus).</title>
        <authorList>
            <person name="Pinto B.J."/>
            <person name="Keating S.E."/>
            <person name="Gamble T."/>
        </authorList>
    </citation>
    <scope>NUCLEOTIDE SEQUENCE</scope>
    <source>
        <strain evidence="1">TG3544</strain>
    </source>
</reference>
<dbReference type="Proteomes" id="UP000827872">
    <property type="component" value="Linkage Group LG02"/>
</dbReference>
<organism evidence="1 2">
    <name type="scientific">Sphaerodactylus townsendi</name>
    <dbReference type="NCBI Taxonomy" id="933632"/>
    <lineage>
        <taxon>Eukaryota</taxon>
        <taxon>Metazoa</taxon>
        <taxon>Chordata</taxon>
        <taxon>Craniata</taxon>
        <taxon>Vertebrata</taxon>
        <taxon>Euteleostomi</taxon>
        <taxon>Lepidosauria</taxon>
        <taxon>Squamata</taxon>
        <taxon>Bifurcata</taxon>
        <taxon>Gekkota</taxon>
        <taxon>Sphaerodactylidae</taxon>
        <taxon>Sphaerodactylus</taxon>
    </lineage>
</organism>
<protein>
    <submittedName>
        <fullName evidence="1">Uncharacterized protein</fullName>
    </submittedName>
</protein>
<keyword evidence="2" id="KW-1185">Reference proteome</keyword>
<name>A0ACB8G5N2_9SAUR</name>
<gene>
    <name evidence="1" type="ORF">K3G42_032976</name>
</gene>